<dbReference type="EMBL" id="JABASA010000012">
    <property type="protein sequence ID" value="NMD49357.1"/>
    <property type="molecule type" value="Genomic_DNA"/>
</dbReference>
<dbReference type="PROSITE" id="PS50983">
    <property type="entry name" value="FE_B12_PBP"/>
    <property type="match status" value="1"/>
</dbReference>
<dbReference type="InterPro" id="IPR002491">
    <property type="entry name" value="ABC_transptr_periplasmic_BD"/>
</dbReference>
<feature type="chain" id="PRO_5031384361" evidence="5">
    <location>
        <begin position="30"/>
        <end position="310"/>
    </location>
</feature>
<evidence type="ECO:0000256" key="3">
    <source>
        <dbReference type="ARBA" id="ARBA00022448"/>
    </source>
</evidence>
<dbReference type="Pfam" id="PF01497">
    <property type="entry name" value="Peripla_BP_2"/>
    <property type="match status" value="1"/>
</dbReference>
<dbReference type="PANTHER" id="PTHR30532">
    <property type="entry name" value="IRON III DICITRATE-BINDING PERIPLASMIC PROTEIN"/>
    <property type="match status" value="1"/>
</dbReference>
<keyword evidence="3" id="KW-0813">Transport</keyword>
<protein>
    <submittedName>
        <fullName evidence="7">ABC transporter substrate-binding protein</fullName>
    </submittedName>
</protein>
<evidence type="ECO:0000259" key="6">
    <source>
        <dbReference type="PROSITE" id="PS50983"/>
    </source>
</evidence>
<accession>A0A7X9LEH7</accession>
<gene>
    <name evidence="7" type="ORF">HHO37_06740</name>
</gene>
<dbReference type="SUPFAM" id="SSF53807">
    <property type="entry name" value="Helical backbone' metal receptor"/>
    <property type="match status" value="1"/>
</dbReference>
<organism evidence="7 8">
    <name type="scientific">Streptococcus ratti</name>
    <dbReference type="NCBI Taxonomy" id="1341"/>
    <lineage>
        <taxon>Bacteria</taxon>
        <taxon>Bacillati</taxon>
        <taxon>Bacillota</taxon>
        <taxon>Bacilli</taxon>
        <taxon>Lactobacillales</taxon>
        <taxon>Streptococcaceae</taxon>
        <taxon>Streptococcus</taxon>
    </lineage>
</organism>
<evidence type="ECO:0000313" key="7">
    <source>
        <dbReference type="EMBL" id="NMD49357.1"/>
    </source>
</evidence>
<dbReference type="GO" id="GO:1901678">
    <property type="term" value="P:iron coordination entity transport"/>
    <property type="evidence" value="ECO:0007669"/>
    <property type="project" value="UniProtKB-ARBA"/>
</dbReference>
<keyword evidence="4 5" id="KW-0732">Signal</keyword>
<dbReference type="InterPro" id="IPR051313">
    <property type="entry name" value="Bact_iron-sidero_bind"/>
</dbReference>
<evidence type="ECO:0000256" key="5">
    <source>
        <dbReference type="SAM" id="SignalP"/>
    </source>
</evidence>
<name>A0A7X9LEH7_STRRT</name>
<dbReference type="RefSeq" id="WP_193523633.1">
    <property type="nucleotide sequence ID" value="NZ_JABASA010000012.1"/>
</dbReference>
<evidence type="ECO:0000256" key="1">
    <source>
        <dbReference type="ARBA" id="ARBA00004196"/>
    </source>
</evidence>
<evidence type="ECO:0000256" key="4">
    <source>
        <dbReference type="ARBA" id="ARBA00022729"/>
    </source>
</evidence>
<dbReference type="AlphaFoldDB" id="A0A7X9LEH7"/>
<comment type="subcellular location">
    <subcellularLocation>
        <location evidence="1">Cell envelope</location>
    </subcellularLocation>
</comment>
<dbReference type="PANTHER" id="PTHR30532:SF29">
    <property type="entry name" value="FE(3+) DICITRATE-BINDING PERIPLASMIC PROTEIN"/>
    <property type="match status" value="1"/>
</dbReference>
<dbReference type="GO" id="GO:0030288">
    <property type="term" value="C:outer membrane-bounded periplasmic space"/>
    <property type="evidence" value="ECO:0007669"/>
    <property type="project" value="TreeGrafter"/>
</dbReference>
<reference evidence="7 8" key="1">
    <citation type="submission" date="2020-04" db="EMBL/GenBank/DDBJ databases">
        <title>MicrobeNet Type strains.</title>
        <authorList>
            <person name="Nicholson A.C."/>
        </authorList>
    </citation>
    <scope>NUCLEOTIDE SEQUENCE [LARGE SCALE GENOMIC DNA]</scope>
    <source>
        <strain evidence="7 8">DSM 22768</strain>
    </source>
</reference>
<comment type="similarity">
    <text evidence="2">Belongs to the bacterial solute-binding protein 8 family.</text>
</comment>
<feature type="domain" description="Fe/B12 periplasmic-binding" evidence="6">
    <location>
        <begin position="51"/>
        <end position="310"/>
    </location>
</feature>
<dbReference type="Proteomes" id="UP000532121">
    <property type="component" value="Unassembled WGS sequence"/>
</dbReference>
<comment type="caution">
    <text evidence="7">The sequence shown here is derived from an EMBL/GenBank/DDBJ whole genome shotgun (WGS) entry which is preliminary data.</text>
</comment>
<proteinExistence type="inferred from homology"/>
<dbReference type="Gene3D" id="3.40.50.1980">
    <property type="entry name" value="Nitrogenase molybdenum iron protein domain"/>
    <property type="match status" value="2"/>
</dbReference>
<evidence type="ECO:0000313" key="8">
    <source>
        <dbReference type="Proteomes" id="UP000532121"/>
    </source>
</evidence>
<feature type="signal peptide" evidence="5">
    <location>
        <begin position="1"/>
        <end position="29"/>
    </location>
</feature>
<evidence type="ECO:0000256" key="2">
    <source>
        <dbReference type="ARBA" id="ARBA00008814"/>
    </source>
</evidence>
<sequence>MKQSYRYIIYLASLILFLLGLIFSPSASADFKEKTIKHDFGTTTLTSRPKKIVVLNNLYSEVLMPLGITPVAATTAQEGSDEFSTLFKKEFKKADVVSVGWQKTPDLEKIAELEPDLILMTVHQKDLYDKLSQIAPTVGYLIDTEENWDYTDIALKVADIFDKKSQMKKILKKTSKKQAALAKKVQSQFGDKKLMYVRVTEKDIRYYGYGRMGFLYETYKFNRIADFPAKNMYEIIDTEKIKELNPDLMLVQADSKELLKSKLQKSPVWKELSAVKNKKVLYADYSTWMLGFGVVSQDKIMEQIQKNWLD</sequence>